<reference evidence="5" key="1">
    <citation type="submission" date="2015-11" db="EMBL/GenBank/DDBJ databases">
        <authorList>
            <consortium name="Cross-ministerial Strategic Innovation Promotion Program (SIP) consortium"/>
            <person name="Tomihama T."/>
            <person name="Ikenaga M."/>
            <person name="Sakai M."/>
            <person name="Okubo T."/>
            <person name="Ikeda S."/>
        </authorList>
    </citation>
    <scope>NUCLEOTIDE SEQUENCE [LARGE SCALE GENOMIC DNA]</scope>
    <source>
        <strain evidence="5">S58</strain>
    </source>
</reference>
<dbReference type="Pfam" id="PF23359">
    <property type="entry name" value="Lsr2_DNA-bd"/>
    <property type="match status" value="1"/>
</dbReference>
<keyword evidence="1" id="KW-0238">DNA-binding</keyword>
<feature type="region of interest" description="Disordered" evidence="2">
    <location>
        <begin position="30"/>
        <end position="50"/>
    </location>
</feature>
<evidence type="ECO:0000313" key="4">
    <source>
        <dbReference type="EMBL" id="GAQ64091.1"/>
    </source>
</evidence>
<dbReference type="EMBL" id="BCMM01000021">
    <property type="protein sequence ID" value="GAQ64091.1"/>
    <property type="molecule type" value="Genomic_DNA"/>
</dbReference>
<dbReference type="AlphaFoldDB" id="A0A100JR05"/>
<evidence type="ECO:0000256" key="1">
    <source>
        <dbReference type="ARBA" id="ARBA00023125"/>
    </source>
</evidence>
<evidence type="ECO:0000259" key="3">
    <source>
        <dbReference type="Pfam" id="PF23359"/>
    </source>
</evidence>
<sequence length="182" mass="19960">MTIAALRVLLDEIDTQGGPEAARQWRLDLDPLTGRTPPVNSSPQPAPPRPTVAILPEDPERIAVGKLLKWADDHADPDVQDQAARGRAILAALRTRYAADHELAAIHTEAEQLEQRLAQLRTREAELAPPVKKTRRSPLPYDAAVVRAWARDHNVPCPPVGRVPKSVLDAWREATATPARSA</sequence>
<dbReference type="OrthoDB" id="4221145at2"/>
<dbReference type="InterPro" id="IPR036625">
    <property type="entry name" value="E3-bd_dom_sf"/>
</dbReference>
<dbReference type="InterPro" id="IPR055370">
    <property type="entry name" value="Lsr2_DNA-bd"/>
</dbReference>
<dbReference type="GO" id="GO:0003677">
    <property type="term" value="F:DNA binding"/>
    <property type="evidence" value="ECO:0007669"/>
    <property type="project" value="UniProtKB-KW"/>
</dbReference>
<gene>
    <name evidence="4" type="ORF">SsS58_04481</name>
</gene>
<organism evidence="4 5">
    <name type="scientific">Streptomyces scabiei</name>
    <dbReference type="NCBI Taxonomy" id="1930"/>
    <lineage>
        <taxon>Bacteria</taxon>
        <taxon>Bacillati</taxon>
        <taxon>Actinomycetota</taxon>
        <taxon>Actinomycetes</taxon>
        <taxon>Kitasatosporales</taxon>
        <taxon>Streptomycetaceae</taxon>
        <taxon>Streptomyces</taxon>
    </lineage>
</organism>
<dbReference type="Proteomes" id="UP000067448">
    <property type="component" value="Unassembled WGS sequence"/>
</dbReference>
<name>A0A100JR05_STRSC</name>
<accession>A0A100JR05</accession>
<proteinExistence type="predicted"/>
<protein>
    <recommendedName>
        <fullName evidence="3">Lsr2 DNA-binding domain-containing protein</fullName>
    </recommendedName>
</protein>
<dbReference type="RefSeq" id="WP_059081633.1">
    <property type="nucleotide sequence ID" value="NZ_BCMM01000021.1"/>
</dbReference>
<reference evidence="5" key="3">
    <citation type="submission" date="2016-02" db="EMBL/GenBank/DDBJ databases">
        <title>Draft genome of pathogenic Streptomyces sp. in Japan.</title>
        <authorList>
            <person name="Tomihama T."/>
            <person name="Ikenaga M."/>
            <person name="Sakai M."/>
            <person name="Okubo T."/>
            <person name="Ikeda S."/>
        </authorList>
    </citation>
    <scope>NUCLEOTIDE SEQUENCE [LARGE SCALE GENOMIC DNA]</scope>
    <source>
        <strain evidence="5">S58</strain>
    </source>
</reference>
<dbReference type="GO" id="GO:0016746">
    <property type="term" value="F:acyltransferase activity"/>
    <property type="evidence" value="ECO:0007669"/>
    <property type="project" value="InterPro"/>
</dbReference>
<dbReference type="Gene3D" id="4.10.320.10">
    <property type="entry name" value="E3-binding domain"/>
    <property type="match status" value="1"/>
</dbReference>
<comment type="caution">
    <text evidence="4">The sequence shown here is derived from an EMBL/GenBank/DDBJ whole genome shotgun (WGS) entry which is preliminary data.</text>
</comment>
<evidence type="ECO:0000313" key="5">
    <source>
        <dbReference type="Proteomes" id="UP000067448"/>
    </source>
</evidence>
<evidence type="ECO:0000256" key="2">
    <source>
        <dbReference type="SAM" id="MobiDB-lite"/>
    </source>
</evidence>
<reference evidence="4 5" key="2">
    <citation type="journal article" date="2016" name="Genome Announc.">
        <title>Draft Genome Sequences of Streptomyces scabiei S58, Streptomyces turgidiscabies T45, and Streptomyces acidiscabies a10, the Pathogens of Potato Common Scab, Isolated in Japan.</title>
        <authorList>
            <person name="Tomihama T."/>
            <person name="Nishi Y."/>
            <person name="Sakai M."/>
            <person name="Ikenaga M."/>
            <person name="Okubo T."/>
            <person name="Ikeda S."/>
        </authorList>
    </citation>
    <scope>NUCLEOTIDE SEQUENCE [LARGE SCALE GENOMIC DNA]</scope>
    <source>
        <strain evidence="4 5">S58</strain>
    </source>
</reference>
<feature type="domain" description="Lsr2 DNA-binding" evidence="3">
    <location>
        <begin position="141"/>
        <end position="174"/>
    </location>
</feature>